<comment type="caution">
    <text evidence="2">The sequence shown here is derived from an EMBL/GenBank/DDBJ whole genome shotgun (WGS) entry which is preliminary data.</text>
</comment>
<organism evidence="2 3">
    <name type="scientific">Nocardia tenerifensis</name>
    <dbReference type="NCBI Taxonomy" id="228006"/>
    <lineage>
        <taxon>Bacteria</taxon>
        <taxon>Bacillati</taxon>
        <taxon>Actinomycetota</taxon>
        <taxon>Actinomycetes</taxon>
        <taxon>Mycobacteriales</taxon>
        <taxon>Nocardiaceae</taxon>
        <taxon>Nocardia</taxon>
    </lineage>
</organism>
<dbReference type="Proteomes" id="UP000247569">
    <property type="component" value="Unassembled WGS sequence"/>
</dbReference>
<keyword evidence="1" id="KW-1133">Transmembrane helix</keyword>
<keyword evidence="1" id="KW-0812">Transmembrane</keyword>
<keyword evidence="3" id="KW-1185">Reference proteome</keyword>
<accession>A0A318KCQ3</accession>
<name>A0A318KCQ3_9NOCA</name>
<evidence type="ECO:0000313" key="2">
    <source>
        <dbReference type="EMBL" id="PXX70715.1"/>
    </source>
</evidence>
<gene>
    <name evidence="2" type="ORF">DFR70_101135</name>
</gene>
<evidence type="ECO:0000256" key="1">
    <source>
        <dbReference type="SAM" id="Phobius"/>
    </source>
</evidence>
<dbReference type="AlphaFoldDB" id="A0A318KCQ3"/>
<dbReference type="PANTHER" id="PTHR42305">
    <property type="entry name" value="MEMBRANE PROTEIN RV1733C-RELATED"/>
    <property type="match status" value="1"/>
</dbReference>
<feature type="transmembrane region" description="Helical" evidence="1">
    <location>
        <begin position="35"/>
        <end position="60"/>
    </location>
</feature>
<evidence type="ECO:0000313" key="3">
    <source>
        <dbReference type="Proteomes" id="UP000247569"/>
    </source>
</evidence>
<dbReference type="InterPro" id="IPR039708">
    <property type="entry name" value="MT1774/Rv1733c-like"/>
</dbReference>
<dbReference type="EMBL" id="QJKF01000001">
    <property type="protein sequence ID" value="PXX70715.1"/>
    <property type="molecule type" value="Genomic_DNA"/>
</dbReference>
<dbReference type="PANTHER" id="PTHR42305:SF1">
    <property type="entry name" value="MEMBRANE PROTEIN RV1733C-RELATED"/>
    <property type="match status" value="1"/>
</dbReference>
<keyword evidence="1" id="KW-0472">Membrane</keyword>
<reference evidence="2 3" key="1">
    <citation type="submission" date="2018-05" db="EMBL/GenBank/DDBJ databases">
        <title>Genomic Encyclopedia of Type Strains, Phase IV (KMG-IV): sequencing the most valuable type-strain genomes for metagenomic binning, comparative biology and taxonomic classification.</title>
        <authorList>
            <person name="Goeker M."/>
        </authorList>
    </citation>
    <scope>NUCLEOTIDE SEQUENCE [LARGE SCALE GENOMIC DNA]</scope>
    <source>
        <strain evidence="2 3">DSM 44704</strain>
    </source>
</reference>
<protein>
    <submittedName>
        <fullName evidence="2">Uncharacterized protein</fullName>
    </submittedName>
</protein>
<sequence length="196" mass="21778">MTTGSVNMDICRRTCRRVGLDRNPMRRREDRVQTLCALGLTLVFLILVPVLVWTVGVGIYRTESAVVRAETAQLHKVEATVTETGKAPLYAPIMPAKVQWKDVDGVVHTEDYQSTTVVQAGQPVTIWLTGANKIVEPPSQTQALSKAVLITSGALFGALVAVLGCYFALRRGLDRRRLRMWEMEWATADLRWGSHS</sequence>
<proteinExistence type="predicted"/>
<feature type="transmembrane region" description="Helical" evidence="1">
    <location>
        <begin position="147"/>
        <end position="169"/>
    </location>
</feature>